<dbReference type="EMBL" id="CAEZSR010000033">
    <property type="protein sequence ID" value="CAB4552870.1"/>
    <property type="molecule type" value="Genomic_DNA"/>
</dbReference>
<dbReference type="InterPro" id="IPR056303">
    <property type="entry name" value="AMIN-like"/>
</dbReference>
<name>A0A6J6CMS0_9ZZZZ</name>
<feature type="compositionally biased region" description="Low complexity" evidence="1">
    <location>
        <begin position="46"/>
        <end position="127"/>
    </location>
</feature>
<dbReference type="Pfam" id="PF24837">
    <property type="entry name" value="AMIN-like"/>
    <property type="match status" value="1"/>
</dbReference>
<feature type="region of interest" description="Disordered" evidence="1">
    <location>
        <begin position="42"/>
        <end position="132"/>
    </location>
</feature>
<organism evidence="3">
    <name type="scientific">freshwater metagenome</name>
    <dbReference type="NCBI Taxonomy" id="449393"/>
    <lineage>
        <taxon>unclassified sequences</taxon>
        <taxon>metagenomes</taxon>
        <taxon>ecological metagenomes</taxon>
    </lineage>
</organism>
<reference evidence="3" key="1">
    <citation type="submission" date="2020-05" db="EMBL/GenBank/DDBJ databases">
        <authorList>
            <person name="Chiriac C."/>
            <person name="Salcher M."/>
            <person name="Ghai R."/>
            <person name="Kavagutti S V."/>
        </authorList>
    </citation>
    <scope>NUCLEOTIDE SEQUENCE</scope>
</reference>
<evidence type="ECO:0000256" key="1">
    <source>
        <dbReference type="SAM" id="MobiDB-lite"/>
    </source>
</evidence>
<gene>
    <name evidence="3" type="ORF">UFOPK1493_01198</name>
</gene>
<sequence>MTSSRIQHLRHTPSARQRATVGARRWALLGVLALATAAGACGGDDSSGAPTTATPTTAPLTTTTTAPDTTPDTTPGTTVIPTTTTGSTTIPTTVPTTTDATTTIPITIPTTTPTGTTLLPGAATTPVSTPEGVNGPGLTALLVDVRTGRHDGYERVVFEFLGDRVPGYAVQYVDPPFTADPSDLPVAVDGDAFLRVRMAWASGYDLTGDLGQVYTGPDRIDVNAPVVQELVLLGDFEAVLSWVIGVDAEHPFRVTILDEPARIVIDIATSG</sequence>
<proteinExistence type="predicted"/>
<evidence type="ECO:0000259" key="2">
    <source>
        <dbReference type="Pfam" id="PF24837"/>
    </source>
</evidence>
<dbReference type="AlphaFoldDB" id="A0A6J6CMS0"/>
<accession>A0A6J6CMS0</accession>
<evidence type="ECO:0000313" key="3">
    <source>
        <dbReference type="EMBL" id="CAB4552870.1"/>
    </source>
</evidence>
<protein>
    <submittedName>
        <fullName evidence="3">Unannotated protein</fullName>
    </submittedName>
</protein>
<feature type="domain" description="AMIN-like" evidence="2">
    <location>
        <begin position="141"/>
        <end position="268"/>
    </location>
</feature>